<accession>A0ABS1F1E5</accession>
<dbReference type="Proteomes" id="UP000652760">
    <property type="component" value="Unassembled WGS sequence"/>
</dbReference>
<name>A0ABS1F1E5_9PROT</name>
<proteinExistence type="predicted"/>
<keyword evidence="3" id="KW-1185">Reference proteome</keyword>
<organism evidence="2 3">
    <name type="scientific">Azospirillum endophyticum</name>
    <dbReference type="NCBI Taxonomy" id="2800326"/>
    <lineage>
        <taxon>Bacteria</taxon>
        <taxon>Pseudomonadati</taxon>
        <taxon>Pseudomonadota</taxon>
        <taxon>Alphaproteobacteria</taxon>
        <taxon>Rhodospirillales</taxon>
        <taxon>Azospirillaceae</taxon>
        <taxon>Azospirillum</taxon>
    </lineage>
</organism>
<gene>
    <name evidence="2" type="ORF">JHL17_07265</name>
</gene>
<protein>
    <recommendedName>
        <fullName evidence="4">GGDEF domain-containing protein</fullName>
    </recommendedName>
</protein>
<sequence>MPVVSLGEKLRNWFVEEEPAAPSNPARRETAVAADIERMQAFERRLKVLLTQPQLLSAGRIHMLNFDTLRERLGPAWSELRDRVHSAADRIINRHISDRDVQFRSGDGEYIIVFAALSRSAASLVCAKIAEELYRLFVGDPKLADITVATAVGAVDGKLLFEHASVAELLSAVEQTAVPAGPTAQAADPPAASTASIGTSAAGGPEEQRKLNLSALEMAQIGIMYRPLWDVGRQVISTYMCTPVRRFPDGTSVEGMLALSAIADPQQLAKIDIDTLADTVEILDELFRNKFRLMVSVPVCFETLAARRSRQDFLAICQSVPDYLRPFLIFEFLHFPTGVPSGRMGELVNEVRPFCRWTFLRVECRQQSFASLSGTGLTGLTTMITSDRSMEARLMEDMNSFVAAAERANLKTCIVGITSTSLAVAARAAGTTLIAGDRIGRAEEIPQHMLRFGWQDLFLRESVR</sequence>
<dbReference type="InterPro" id="IPR029787">
    <property type="entry name" value="Nucleotide_cyclase"/>
</dbReference>
<evidence type="ECO:0000313" key="3">
    <source>
        <dbReference type="Proteomes" id="UP000652760"/>
    </source>
</evidence>
<dbReference type="EMBL" id="JAENHM010000025">
    <property type="protein sequence ID" value="MBK1837208.1"/>
    <property type="molecule type" value="Genomic_DNA"/>
</dbReference>
<evidence type="ECO:0000256" key="1">
    <source>
        <dbReference type="SAM" id="MobiDB-lite"/>
    </source>
</evidence>
<evidence type="ECO:0008006" key="4">
    <source>
        <dbReference type="Google" id="ProtNLM"/>
    </source>
</evidence>
<dbReference type="SUPFAM" id="SSF55073">
    <property type="entry name" value="Nucleotide cyclase"/>
    <property type="match status" value="1"/>
</dbReference>
<dbReference type="RefSeq" id="WP_200191557.1">
    <property type="nucleotide sequence ID" value="NZ_JAENHM010000025.1"/>
</dbReference>
<evidence type="ECO:0000313" key="2">
    <source>
        <dbReference type="EMBL" id="MBK1837208.1"/>
    </source>
</evidence>
<feature type="region of interest" description="Disordered" evidence="1">
    <location>
        <begin position="180"/>
        <end position="205"/>
    </location>
</feature>
<comment type="caution">
    <text evidence="2">The sequence shown here is derived from an EMBL/GenBank/DDBJ whole genome shotgun (WGS) entry which is preliminary data.</text>
</comment>
<reference evidence="3" key="1">
    <citation type="submission" date="2021-01" db="EMBL/GenBank/DDBJ databases">
        <title>Genome public.</title>
        <authorList>
            <person name="Liu C."/>
            <person name="Sun Q."/>
        </authorList>
    </citation>
    <scope>NUCLEOTIDE SEQUENCE [LARGE SCALE GENOMIC DNA]</scope>
    <source>
        <strain evidence="3">YIM B02556</strain>
    </source>
</reference>